<accession>A0A0Q0WXG1</accession>
<dbReference type="STRING" id="346185.AAY42_09990"/>
<feature type="transmembrane region" description="Helical" evidence="1">
    <location>
        <begin position="6"/>
        <end position="23"/>
    </location>
</feature>
<name>A0A0Q0WXG1_9FLAO</name>
<organism evidence="2 3">
    <name type="scientific">Flagellimonas eckloniae</name>
    <dbReference type="NCBI Taxonomy" id="346185"/>
    <lineage>
        <taxon>Bacteria</taxon>
        <taxon>Pseudomonadati</taxon>
        <taxon>Bacteroidota</taxon>
        <taxon>Flavobacteriia</taxon>
        <taxon>Flavobacteriales</taxon>
        <taxon>Flavobacteriaceae</taxon>
        <taxon>Flagellimonas</taxon>
    </lineage>
</organism>
<keyword evidence="1" id="KW-1133">Transmembrane helix</keyword>
<proteinExistence type="predicted"/>
<sequence length="98" mass="11486">MIIALWIFGFVIAALVVSLFLLWKKQVDVEADMALNLIDAQNHNEKKRKQLIDALLLQDEAMAKIRDETPRLEINENNEAVMYTRKGQEIYNWKLDKK</sequence>
<evidence type="ECO:0000313" key="3">
    <source>
        <dbReference type="Proteomes" id="UP000050827"/>
    </source>
</evidence>
<protein>
    <submittedName>
        <fullName evidence="2">Uncharacterized protein</fullName>
    </submittedName>
</protein>
<dbReference type="AlphaFoldDB" id="A0A0Q0WXG1"/>
<evidence type="ECO:0000256" key="1">
    <source>
        <dbReference type="SAM" id="Phobius"/>
    </source>
</evidence>
<gene>
    <name evidence="2" type="ORF">AAY42_09990</name>
</gene>
<keyword evidence="1" id="KW-0472">Membrane</keyword>
<keyword evidence="1" id="KW-0812">Transmembrane</keyword>
<comment type="caution">
    <text evidence="2">The sequence shown here is derived from an EMBL/GenBank/DDBJ whole genome shotgun (WGS) entry which is preliminary data.</text>
</comment>
<dbReference type="Proteomes" id="UP000050827">
    <property type="component" value="Unassembled WGS sequence"/>
</dbReference>
<evidence type="ECO:0000313" key="2">
    <source>
        <dbReference type="EMBL" id="KQC30170.1"/>
    </source>
</evidence>
<dbReference type="EMBL" id="LCTZ01000002">
    <property type="protein sequence ID" value="KQC30170.1"/>
    <property type="molecule type" value="Genomic_DNA"/>
</dbReference>
<reference evidence="2 3" key="1">
    <citation type="submission" date="2015-04" db="EMBL/GenBank/DDBJ databases">
        <title>Complete genome of flavobacterium.</title>
        <authorList>
            <person name="Kwon Y.M."/>
            <person name="Kim S.-J."/>
        </authorList>
    </citation>
    <scope>NUCLEOTIDE SEQUENCE [LARGE SCALE GENOMIC DNA]</scope>
    <source>
        <strain evidence="2 3">DK169</strain>
    </source>
</reference>
<keyword evidence="3" id="KW-1185">Reference proteome</keyword>